<dbReference type="GO" id="GO:0005829">
    <property type="term" value="C:cytosol"/>
    <property type="evidence" value="ECO:0007669"/>
    <property type="project" value="TreeGrafter"/>
</dbReference>
<dbReference type="GO" id="GO:0046475">
    <property type="term" value="P:glycerophospholipid catabolic process"/>
    <property type="evidence" value="ECO:0007669"/>
    <property type="project" value="TreeGrafter"/>
</dbReference>
<comment type="caution">
    <text evidence="8">The sequence shown here is derived from an EMBL/GenBank/DDBJ whole genome shotgun (WGS) entry which is preliminary data.</text>
</comment>
<evidence type="ECO:0000313" key="9">
    <source>
        <dbReference type="Proteomes" id="UP001295794"/>
    </source>
</evidence>
<evidence type="ECO:0000256" key="6">
    <source>
        <dbReference type="RuleBase" id="RU362103"/>
    </source>
</evidence>
<dbReference type="Proteomes" id="UP001295794">
    <property type="component" value="Unassembled WGS sequence"/>
</dbReference>
<organism evidence="8 9">
    <name type="scientific">Mycena citricolor</name>
    <dbReference type="NCBI Taxonomy" id="2018698"/>
    <lineage>
        <taxon>Eukaryota</taxon>
        <taxon>Fungi</taxon>
        <taxon>Dikarya</taxon>
        <taxon>Basidiomycota</taxon>
        <taxon>Agaricomycotina</taxon>
        <taxon>Agaricomycetes</taxon>
        <taxon>Agaricomycetidae</taxon>
        <taxon>Agaricales</taxon>
        <taxon>Marasmiineae</taxon>
        <taxon>Mycenaceae</taxon>
        <taxon>Mycena</taxon>
    </lineage>
</organism>
<protein>
    <recommendedName>
        <fullName evidence="6">Lysophospholipase</fullName>
        <ecNumber evidence="6">3.1.1.5</ecNumber>
    </recommendedName>
</protein>
<sequence>MTASDVGQEEYFHEPYYDEDTPEQVSYEREMLKQQFAPSSSSEVHASGLAALGDKLKNFAKEVKPSMQLAEYFLSLESRVTKDIYNPELFPEIRDVAIARQGSELCKEERGFLQARRVHVRNHFARYMGLDAESIHPDDVPTVAWGGSGGGYRAMLALLGYTRGAKESGLWDLLTYVAGVSGSCWTIGALYTFADGDTTKLIDHCKERMHPHHPLSASAVEKLLGSERGDYETLGPLIQKHRSGLHTVAMDLYSVFTTGYLFMQTDPALKPAGSAAAEVAGYHRAWWKWSQAQRRLVNGAEPLPILTAIRHERPWKDWVDSEHPFATGNHLDKEHREASDAWFQWFEMSPFEIGCDELAKWCPTFGFGRPFEEGKSTLQLPEQSLALLLGLCTSAPAGPLSSYLSTIQRNLPTGLIGDTINRISSGIAKLWGAHETEIFENHHPLHACNEHNFLFHYTPTPKGQGRPEGIENSPRIHLIDSGMDNNCPTMPLLNPERQVDVIINMDASSDVQKDSFPQRVAQIGSRRGLDFKCRLDIQAGTDPKDLDRFKGLYAQIYDGTLAPRPQKVVDSYGKTVSNPPAPTVTRDCTMVYLPFLPNEGAVPGLDPSTAKFCGSYNLVLTAEQIDMIIKLSMANFEAGEATIKQALMDAYNRKKQNRTGGL</sequence>
<proteinExistence type="inferred from homology"/>
<evidence type="ECO:0000256" key="1">
    <source>
        <dbReference type="ARBA" id="ARBA00008780"/>
    </source>
</evidence>
<keyword evidence="4 5" id="KW-0443">Lipid metabolism</keyword>
<name>A0AAD2HQ16_9AGAR</name>
<evidence type="ECO:0000256" key="3">
    <source>
        <dbReference type="ARBA" id="ARBA00022963"/>
    </source>
</evidence>
<dbReference type="AlphaFoldDB" id="A0AAD2HQ16"/>
<dbReference type="PANTHER" id="PTHR10728">
    <property type="entry name" value="CYTOSOLIC PHOSPHOLIPASE A2"/>
    <property type="match status" value="1"/>
</dbReference>
<dbReference type="SUPFAM" id="SSF52151">
    <property type="entry name" value="FabD/lysophospholipase-like"/>
    <property type="match status" value="1"/>
</dbReference>
<dbReference type="Pfam" id="PF01735">
    <property type="entry name" value="PLA2_B"/>
    <property type="match status" value="1"/>
</dbReference>
<feature type="domain" description="PLA2c" evidence="7">
    <location>
        <begin position="91"/>
        <end position="662"/>
    </location>
</feature>
<keyword evidence="2 5" id="KW-0378">Hydrolase</keyword>
<evidence type="ECO:0000256" key="5">
    <source>
        <dbReference type="PROSITE-ProRule" id="PRU00555"/>
    </source>
</evidence>
<dbReference type="PROSITE" id="PS51210">
    <property type="entry name" value="PLA2C"/>
    <property type="match status" value="1"/>
</dbReference>
<dbReference type="InterPro" id="IPR002642">
    <property type="entry name" value="LysoPLipase_cat_dom"/>
</dbReference>
<dbReference type="InterPro" id="IPR016035">
    <property type="entry name" value="Acyl_Trfase/lysoPLipase"/>
</dbReference>
<dbReference type="GO" id="GO:0004622">
    <property type="term" value="F:phosphatidylcholine lysophospholipase activity"/>
    <property type="evidence" value="ECO:0007669"/>
    <property type="project" value="UniProtKB-EC"/>
</dbReference>
<dbReference type="EMBL" id="CAVNYO010000440">
    <property type="protein sequence ID" value="CAK5280056.1"/>
    <property type="molecule type" value="Genomic_DNA"/>
</dbReference>
<reference evidence="8" key="1">
    <citation type="submission" date="2023-11" db="EMBL/GenBank/DDBJ databases">
        <authorList>
            <person name="De Vega J J."/>
            <person name="De Vega J J."/>
        </authorList>
    </citation>
    <scope>NUCLEOTIDE SEQUENCE</scope>
</reference>
<dbReference type="SMART" id="SM00022">
    <property type="entry name" value="PLAc"/>
    <property type="match status" value="1"/>
</dbReference>
<keyword evidence="9" id="KW-1185">Reference proteome</keyword>
<evidence type="ECO:0000256" key="2">
    <source>
        <dbReference type="ARBA" id="ARBA00022801"/>
    </source>
</evidence>
<dbReference type="GO" id="GO:0004623">
    <property type="term" value="F:phospholipase A2 activity"/>
    <property type="evidence" value="ECO:0007669"/>
    <property type="project" value="TreeGrafter"/>
</dbReference>
<dbReference type="Gene3D" id="3.40.1090.10">
    <property type="entry name" value="Cytosolic phospholipase A2 catalytic domain"/>
    <property type="match status" value="1"/>
</dbReference>
<evidence type="ECO:0000313" key="8">
    <source>
        <dbReference type="EMBL" id="CAK5280056.1"/>
    </source>
</evidence>
<dbReference type="PANTHER" id="PTHR10728:SF40">
    <property type="entry name" value="PATATIN FAMILY PROTEIN"/>
    <property type="match status" value="1"/>
</dbReference>
<gene>
    <name evidence="8" type="ORF">MYCIT1_LOCUS30486</name>
</gene>
<comment type="catalytic activity">
    <reaction evidence="6">
        <text>a 1-acyl-sn-glycero-3-phosphocholine + H2O = sn-glycerol 3-phosphocholine + a fatty acid + H(+)</text>
        <dbReference type="Rhea" id="RHEA:15177"/>
        <dbReference type="ChEBI" id="CHEBI:15377"/>
        <dbReference type="ChEBI" id="CHEBI:15378"/>
        <dbReference type="ChEBI" id="CHEBI:16870"/>
        <dbReference type="ChEBI" id="CHEBI:28868"/>
        <dbReference type="ChEBI" id="CHEBI:58168"/>
        <dbReference type="EC" id="3.1.1.5"/>
    </reaction>
</comment>
<evidence type="ECO:0000256" key="4">
    <source>
        <dbReference type="ARBA" id="ARBA00023098"/>
    </source>
</evidence>
<evidence type="ECO:0000259" key="7">
    <source>
        <dbReference type="PROSITE" id="PS51210"/>
    </source>
</evidence>
<comment type="similarity">
    <text evidence="1 6">Belongs to the lysophospholipase family.</text>
</comment>
<dbReference type="EC" id="3.1.1.5" evidence="6"/>
<accession>A0AAD2HQ16</accession>
<keyword evidence="3 5" id="KW-0442">Lipid degradation</keyword>